<dbReference type="Proteomes" id="UP000800200">
    <property type="component" value="Unassembled WGS sequence"/>
</dbReference>
<reference evidence="2" key="1">
    <citation type="journal article" date="2020" name="Stud. Mycol.">
        <title>101 Dothideomycetes genomes: a test case for predicting lifestyles and emergence of pathogens.</title>
        <authorList>
            <person name="Haridas S."/>
            <person name="Albert R."/>
            <person name="Binder M."/>
            <person name="Bloem J."/>
            <person name="Labutti K."/>
            <person name="Salamov A."/>
            <person name="Andreopoulos B."/>
            <person name="Baker S."/>
            <person name="Barry K."/>
            <person name="Bills G."/>
            <person name="Bluhm B."/>
            <person name="Cannon C."/>
            <person name="Castanera R."/>
            <person name="Culley D."/>
            <person name="Daum C."/>
            <person name="Ezra D."/>
            <person name="Gonzalez J."/>
            <person name="Henrissat B."/>
            <person name="Kuo A."/>
            <person name="Liang C."/>
            <person name="Lipzen A."/>
            <person name="Lutzoni F."/>
            <person name="Magnuson J."/>
            <person name="Mondo S."/>
            <person name="Nolan M."/>
            <person name="Ohm R."/>
            <person name="Pangilinan J."/>
            <person name="Park H.-J."/>
            <person name="Ramirez L."/>
            <person name="Alfaro M."/>
            <person name="Sun H."/>
            <person name="Tritt A."/>
            <person name="Yoshinaga Y."/>
            <person name="Zwiers L.-H."/>
            <person name="Turgeon B."/>
            <person name="Goodwin S."/>
            <person name="Spatafora J."/>
            <person name="Crous P."/>
            <person name="Grigoriev I."/>
        </authorList>
    </citation>
    <scope>NUCLEOTIDE SEQUENCE</scope>
    <source>
        <strain evidence="2">CBS 207.26</strain>
    </source>
</reference>
<organism evidence="2 3">
    <name type="scientific">Zopfia rhizophila CBS 207.26</name>
    <dbReference type="NCBI Taxonomy" id="1314779"/>
    <lineage>
        <taxon>Eukaryota</taxon>
        <taxon>Fungi</taxon>
        <taxon>Dikarya</taxon>
        <taxon>Ascomycota</taxon>
        <taxon>Pezizomycotina</taxon>
        <taxon>Dothideomycetes</taxon>
        <taxon>Dothideomycetes incertae sedis</taxon>
        <taxon>Zopfiaceae</taxon>
        <taxon>Zopfia</taxon>
    </lineage>
</organism>
<sequence length="64" mass="7022">MSGASRADLGDTGVSALRVVKQPTFLQYRVTLQDLGPPIAPRASSPVPMATNMDNFHSRRWRVP</sequence>
<evidence type="ECO:0000313" key="2">
    <source>
        <dbReference type="EMBL" id="KAF2188233.1"/>
    </source>
</evidence>
<dbReference type="EMBL" id="ML994624">
    <property type="protein sequence ID" value="KAF2188233.1"/>
    <property type="molecule type" value="Genomic_DNA"/>
</dbReference>
<keyword evidence="3" id="KW-1185">Reference proteome</keyword>
<evidence type="ECO:0000256" key="1">
    <source>
        <dbReference type="SAM" id="MobiDB-lite"/>
    </source>
</evidence>
<gene>
    <name evidence="2" type="ORF">K469DRAFT_703711</name>
</gene>
<proteinExistence type="predicted"/>
<name>A0A6A6EAP1_9PEZI</name>
<accession>A0A6A6EAP1</accession>
<feature type="region of interest" description="Disordered" evidence="1">
    <location>
        <begin position="37"/>
        <end position="64"/>
    </location>
</feature>
<evidence type="ECO:0000313" key="3">
    <source>
        <dbReference type="Proteomes" id="UP000800200"/>
    </source>
</evidence>
<protein>
    <submittedName>
        <fullName evidence="2">Uncharacterized protein</fullName>
    </submittedName>
</protein>
<dbReference type="AlphaFoldDB" id="A0A6A6EAP1"/>